<feature type="domain" description="Cytochrome c" evidence="7">
    <location>
        <begin position="32"/>
        <end position="132"/>
    </location>
</feature>
<keyword evidence="5 6" id="KW-0408">Iron</keyword>
<evidence type="ECO:0000256" key="2">
    <source>
        <dbReference type="ARBA" id="ARBA00022617"/>
    </source>
</evidence>
<dbReference type="InterPro" id="IPR002327">
    <property type="entry name" value="Cyt_c_1A/1B"/>
</dbReference>
<gene>
    <name evidence="8" type="ORF">DIR46_25755</name>
</gene>
<dbReference type="Proteomes" id="UP000245820">
    <property type="component" value="Chromosome"/>
</dbReference>
<dbReference type="GO" id="GO:0046872">
    <property type="term" value="F:metal ion binding"/>
    <property type="evidence" value="ECO:0007669"/>
    <property type="project" value="UniProtKB-KW"/>
</dbReference>
<dbReference type="SUPFAM" id="SSF46626">
    <property type="entry name" value="Cytochrome c"/>
    <property type="match status" value="1"/>
</dbReference>
<dbReference type="GO" id="GO:0020037">
    <property type="term" value="F:heme binding"/>
    <property type="evidence" value="ECO:0007669"/>
    <property type="project" value="InterPro"/>
</dbReference>
<keyword evidence="1" id="KW-0813">Transport</keyword>
<evidence type="ECO:0000259" key="7">
    <source>
        <dbReference type="PROSITE" id="PS51007"/>
    </source>
</evidence>
<keyword evidence="9" id="KW-1185">Reference proteome</keyword>
<dbReference type="InterPro" id="IPR009056">
    <property type="entry name" value="Cyt_c-like_dom"/>
</dbReference>
<evidence type="ECO:0000256" key="4">
    <source>
        <dbReference type="ARBA" id="ARBA00022982"/>
    </source>
</evidence>
<proteinExistence type="predicted"/>
<dbReference type="PANTHER" id="PTHR11961">
    <property type="entry name" value="CYTOCHROME C"/>
    <property type="match status" value="1"/>
</dbReference>
<evidence type="ECO:0000256" key="3">
    <source>
        <dbReference type="ARBA" id="ARBA00022723"/>
    </source>
</evidence>
<evidence type="ECO:0000256" key="6">
    <source>
        <dbReference type="PROSITE-ProRule" id="PRU00433"/>
    </source>
</evidence>
<protein>
    <submittedName>
        <fullName evidence="8">Cytochrome c family protein</fullName>
    </submittedName>
</protein>
<dbReference type="OrthoDB" id="9805828at2"/>
<evidence type="ECO:0000256" key="1">
    <source>
        <dbReference type="ARBA" id="ARBA00022448"/>
    </source>
</evidence>
<dbReference type="InterPro" id="IPR036909">
    <property type="entry name" value="Cyt_c-like_dom_sf"/>
</dbReference>
<evidence type="ECO:0000256" key="5">
    <source>
        <dbReference type="ARBA" id="ARBA00023004"/>
    </source>
</evidence>
<dbReference type="Pfam" id="PF00034">
    <property type="entry name" value="Cytochrom_C"/>
    <property type="match status" value="1"/>
</dbReference>
<dbReference type="PROSITE" id="PS51007">
    <property type="entry name" value="CYTC"/>
    <property type="match status" value="1"/>
</dbReference>
<accession>A0A2S2DQ34</accession>
<evidence type="ECO:0000313" key="9">
    <source>
        <dbReference type="Proteomes" id="UP000245820"/>
    </source>
</evidence>
<dbReference type="GO" id="GO:0009055">
    <property type="term" value="F:electron transfer activity"/>
    <property type="evidence" value="ECO:0007669"/>
    <property type="project" value="InterPro"/>
</dbReference>
<dbReference type="KEGG" id="mtim:DIR46_25755"/>
<keyword evidence="3 6" id="KW-0479">Metal-binding</keyword>
<organism evidence="8 9">
    <name type="scientific">Massilia oculi</name>
    <dbReference type="NCBI Taxonomy" id="945844"/>
    <lineage>
        <taxon>Bacteria</taxon>
        <taxon>Pseudomonadati</taxon>
        <taxon>Pseudomonadota</taxon>
        <taxon>Betaproteobacteria</taxon>
        <taxon>Burkholderiales</taxon>
        <taxon>Oxalobacteraceae</taxon>
        <taxon>Telluria group</taxon>
        <taxon>Massilia</taxon>
    </lineage>
</organism>
<reference evidence="8 9" key="1">
    <citation type="submission" date="2018-05" db="EMBL/GenBank/DDBJ databases">
        <title>Complete genome sequence of Massilia oculi sp. nov. CCUG 43427T (=DSM 26321T), the type strain of M. oculi, and comparison with genome sequences of other Massilia strains.</title>
        <authorList>
            <person name="Zhu B."/>
        </authorList>
    </citation>
    <scope>NUCLEOTIDE SEQUENCE [LARGE SCALE GENOMIC DNA]</scope>
    <source>
        <strain evidence="8 9">CCUG 43427</strain>
    </source>
</reference>
<dbReference type="EMBL" id="CP029343">
    <property type="protein sequence ID" value="AWL07495.1"/>
    <property type="molecule type" value="Genomic_DNA"/>
</dbReference>
<evidence type="ECO:0000313" key="8">
    <source>
        <dbReference type="EMBL" id="AWL07495.1"/>
    </source>
</evidence>
<dbReference type="Gene3D" id="1.10.760.10">
    <property type="entry name" value="Cytochrome c-like domain"/>
    <property type="match status" value="1"/>
</dbReference>
<name>A0A2S2DQ34_9BURK</name>
<sequence length="143" mass="14966">MLQGVLLLLVLAGCGRSDTADVAQAPGEASPARIEAGRKLFARCAGCHEVGPKAGHIYGPHLNGVLGRKAGSVTGYAYSPALKASTLVWDEANLAAFIRDSEQVIPGNKMRFMSFLSDRQAGDIVAYLATQGGTQAGQDQPRP</sequence>
<keyword evidence="4" id="KW-0249">Electron transport</keyword>
<dbReference type="AlphaFoldDB" id="A0A2S2DQ34"/>
<keyword evidence="2 6" id="KW-0349">Heme</keyword>
<dbReference type="PRINTS" id="PR00604">
    <property type="entry name" value="CYTCHRMECIAB"/>
</dbReference>